<evidence type="ECO:0000313" key="2">
    <source>
        <dbReference type="Proteomes" id="UP001150581"/>
    </source>
</evidence>
<dbReference type="EMBL" id="JANBPG010001866">
    <property type="protein sequence ID" value="KAJ1887949.1"/>
    <property type="molecule type" value="Genomic_DNA"/>
</dbReference>
<comment type="caution">
    <text evidence="1">The sequence shown here is derived from an EMBL/GenBank/DDBJ whole genome shotgun (WGS) entry which is preliminary data.</text>
</comment>
<reference evidence="1" key="1">
    <citation type="submission" date="2022-07" db="EMBL/GenBank/DDBJ databases">
        <title>Phylogenomic reconstructions and comparative analyses of Kickxellomycotina fungi.</title>
        <authorList>
            <person name="Reynolds N.K."/>
            <person name="Stajich J.E."/>
            <person name="Barry K."/>
            <person name="Grigoriev I.V."/>
            <person name="Crous P."/>
            <person name="Smith M.E."/>
        </authorList>
    </citation>
    <scope>NUCLEOTIDE SEQUENCE</scope>
    <source>
        <strain evidence="1">Benny 63K</strain>
    </source>
</reference>
<evidence type="ECO:0000313" key="1">
    <source>
        <dbReference type="EMBL" id="KAJ1887949.1"/>
    </source>
</evidence>
<sequence>MSSSTRFAATVEDLDVDDMDFPLPEAPTPYPAILAHPPQLPTPPPRALPPNAVRTGQTTADGARIVEDASQFKKWICLYPLYFDKSRSIPKGRRVPLSQAIFAPHGRQLSVAVKQAGFNVCYEPGKTHPSDFFNPGRARVQLFDDQGRLARPDVASRKRLMEVVAEKMKLVVVPRDREPSLQELIDSGAMPVLPGMGPGGEEPEEEELPLVAKPPAQKVSKKPAKSKKKGKGNVNLV</sequence>
<name>A0ACC1IB66_9FUNG</name>
<organism evidence="1 2">
    <name type="scientific">Kickxella alabastrina</name>
    <dbReference type="NCBI Taxonomy" id="61397"/>
    <lineage>
        <taxon>Eukaryota</taxon>
        <taxon>Fungi</taxon>
        <taxon>Fungi incertae sedis</taxon>
        <taxon>Zoopagomycota</taxon>
        <taxon>Kickxellomycotina</taxon>
        <taxon>Kickxellomycetes</taxon>
        <taxon>Kickxellales</taxon>
        <taxon>Kickxellaceae</taxon>
        <taxon>Kickxella</taxon>
    </lineage>
</organism>
<proteinExistence type="predicted"/>
<keyword evidence="2" id="KW-1185">Reference proteome</keyword>
<dbReference type="Proteomes" id="UP001150581">
    <property type="component" value="Unassembled WGS sequence"/>
</dbReference>
<accession>A0ACC1IB66</accession>
<gene>
    <name evidence="1" type="primary">SEC65_2</name>
    <name evidence="1" type="ORF">LPJ66_008828</name>
</gene>
<protein>
    <submittedName>
        <fullName evidence="1">Signal recognition particle subunit</fullName>
    </submittedName>
</protein>